<evidence type="ECO:0000313" key="3">
    <source>
        <dbReference type="Proteomes" id="UP001165297"/>
    </source>
</evidence>
<dbReference type="SUPFAM" id="SSF53474">
    <property type="entry name" value="alpha/beta-Hydrolases"/>
    <property type="match status" value="1"/>
</dbReference>
<dbReference type="InterPro" id="IPR000073">
    <property type="entry name" value="AB_hydrolase_1"/>
</dbReference>
<name>A0ABS8AA31_9BACT</name>
<dbReference type="InterPro" id="IPR029058">
    <property type="entry name" value="AB_hydrolase_fold"/>
</dbReference>
<keyword evidence="2" id="KW-0378">Hydrolase</keyword>
<comment type="caution">
    <text evidence="2">The sequence shown here is derived from an EMBL/GenBank/DDBJ whole genome shotgun (WGS) entry which is preliminary data.</text>
</comment>
<protein>
    <submittedName>
        <fullName evidence="2">Alpha/beta hydrolase</fullName>
    </submittedName>
</protein>
<dbReference type="Gene3D" id="3.40.50.1820">
    <property type="entry name" value="alpha/beta hydrolase"/>
    <property type="match status" value="1"/>
</dbReference>
<proteinExistence type="predicted"/>
<dbReference type="GO" id="GO:0016787">
    <property type="term" value="F:hydrolase activity"/>
    <property type="evidence" value="ECO:0007669"/>
    <property type="project" value="UniProtKB-KW"/>
</dbReference>
<sequence length="285" mass="31821">MRYPIEQGFVEVSPCIELHYEVYGQKDGPSLVVVNDFFSSKHIWVRYFAPVLSRYKLVVYDLRNQGSYNKIQPLVNSMRLDDHVADLAGLLARLGLEQPTLVGLSTSTLICKRFALLHPEQLAGLVLVSPFFSPFGEARKKLLLTGWLHTLNMAGPDALFEQLYAQTLSCRTVQEGQEVAFLAQKAMFVNTSSVEQLRAFLALAIGHTDNAEELRKITVRTLLLAGEQDFLNSPSSIGLLARLLPDAEVAIIDFCNHMPYFESKTLFEKALLRFIGTTEPVACPG</sequence>
<evidence type="ECO:0000313" key="2">
    <source>
        <dbReference type="EMBL" id="MCB2376587.1"/>
    </source>
</evidence>
<keyword evidence="3" id="KW-1185">Reference proteome</keyword>
<organism evidence="2 3">
    <name type="scientific">Hymenobacter nitidus</name>
    <dbReference type="NCBI Taxonomy" id="2880929"/>
    <lineage>
        <taxon>Bacteria</taxon>
        <taxon>Pseudomonadati</taxon>
        <taxon>Bacteroidota</taxon>
        <taxon>Cytophagia</taxon>
        <taxon>Cytophagales</taxon>
        <taxon>Hymenobacteraceae</taxon>
        <taxon>Hymenobacter</taxon>
    </lineage>
</organism>
<dbReference type="Proteomes" id="UP001165297">
    <property type="component" value="Unassembled WGS sequence"/>
</dbReference>
<dbReference type="InterPro" id="IPR050266">
    <property type="entry name" value="AB_hydrolase_sf"/>
</dbReference>
<dbReference type="Pfam" id="PF00561">
    <property type="entry name" value="Abhydrolase_1"/>
    <property type="match status" value="1"/>
</dbReference>
<dbReference type="EMBL" id="JAJADQ010000001">
    <property type="protein sequence ID" value="MCB2376587.1"/>
    <property type="molecule type" value="Genomic_DNA"/>
</dbReference>
<dbReference type="PANTHER" id="PTHR43798">
    <property type="entry name" value="MONOACYLGLYCEROL LIPASE"/>
    <property type="match status" value="1"/>
</dbReference>
<gene>
    <name evidence="2" type="ORF">LGH70_03280</name>
</gene>
<reference evidence="2" key="1">
    <citation type="submission" date="2021-10" db="EMBL/GenBank/DDBJ databases">
        <authorList>
            <person name="Dean J.D."/>
            <person name="Kim M.K."/>
            <person name="Newey C.N."/>
            <person name="Stoker T.S."/>
            <person name="Thompson D.W."/>
            <person name="Grose J.H."/>
        </authorList>
    </citation>
    <scope>NUCLEOTIDE SEQUENCE</scope>
    <source>
        <strain evidence="2">BT635</strain>
    </source>
</reference>
<accession>A0ABS8AA31</accession>
<evidence type="ECO:0000259" key="1">
    <source>
        <dbReference type="Pfam" id="PF00561"/>
    </source>
</evidence>
<dbReference type="RefSeq" id="WP_226182651.1">
    <property type="nucleotide sequence ID" value="NZ_JAJADQ010000001.1"/>
</dbReference>
<feature type="domain" description="AB hydrolase-1" evidence="1">
    <location>
        <begin position="30"/>
        <end position="262"/>
    </location>
</feature>